<dbReference type="PANTHER" id="PTHR22888">
    <property type="entry name" value="CYTOCHROME C OXIDASE, SUBUNIT II"/>
    <property type="match status" value="1"/>
</dbReference>
<keyword evidence="3 11" id="KW-0813">Transport</keyword>
<dbReference type="InterPro" id="IPR006664">
    <property type="entry name" value="OMP_bac"/>
</dbReference>
<evidence type="ECO:0000256" key="8">
    <source>
        <dbReference type="ARBA" id="ARBA00022989"/>
    </source>
</evidence>
<dbReference type="Pfam" id="PF00691">
    <property type="entry name" value="OmpA"/>
    <property type="match status" value="1"/>
</dbReference>
<dbReference type="Gene3D" id="2.60.40.420">
    <property type="entry name" value="Cupredoxins - blue copper proteins"/>
    <property type="match status" value="1"/>
</dbReference>
<accession>A0A1H8ZV60</accession>
<dbReference type="PROSITE" id="PS50857">
    <property type="entry name" value="COX2_CUA"/>
    <property type="match status" value="1"/>
</dbReference>
<dbReference type="InterPro" id="IPR036257">
    <property type="entry name" value="Cyt_c_oxidase_su2_TM_sf"/>
</dbReference>
<keyword evidence="7 11" id="KW-0249">Electron transport</keyword>
<dbReference type="SUPFAM" id="SSF49503">
    <property type="entry name" value="Cupredoxins"/>
    <property type="match status" value="1"/>
</dbReference>
<sequence>MSTLIVIICIALLLLIILQIGRVRDLAKQLRGAEEVEARNTQMTGIYLVAFMVVFLVLATASAFYYKNMMLGYGPNESASAHGGRIDSMMSITLWVTYSVFILTHILLFWYAFKYRHQKGRKAEFISHNNTLEIVWTGIPAIVMTFLVISGLDAWNDIMGDVGVDDNVLEIEATGYQFAWQMRYPGPDGLLGRKDFRLIEGSNQLGQDWTDLKNADDVLVNDIVLPVNQKVRVRITAKDVLHDFYLPQFRVKMDAVPGLPTYFVFTPTKTTKEWRKELSKYPEYQVPDENDPEKMRWETANYELACAELCGVGHWSMARKVTIVEEDEYEEWAAEQKSFYMENIRFTKDDPNTGMLFPAEIAARRAEFNTEANTALQTEDDADNTLILKYVTFETGSANLTELSRYQLDDAIAFLKKNADVNSFLKGHTDNTGNFDSNLSLSQRRAESVYNYLVKGGIAADRLISAGFSSTVPIDTNETEEGRQANRRTELYITRDALPVIERLSK</sequence>
<evidence type="ECO:0000256" key="6">
    <source>
        <dbReference type="ARBA" id="ARBA00022967"/>
    </source>
</evidence>
<dbReference type="SUPFAM" id="SSF103088">
    <property type="entry name" value="OmpA-like"/>
    <property type="match status" value="1"/>
</dbReference>
<dbReference type="InterPro" id="IPR002429">
    <property type="entry name" value="CcO_II-like_C"/>
</dbReference>
<dbReference type="PROSITE" id="PS51123">
    <property type="entry name" value="OMPA_2"/>
    <property type="match status" value="1"/>
</dbReference>
<dbReference type="PROSITE" id="PS50999">
    <property type="entry name" value="COX2_TM"/>
    <property type="match status" value="1"/>
</dbReference>
<dbReference type="InterPro" id="IPR036737">
    <property type="entry name" value="OmpA-like_sf"/>
</dbReference>
<dbReference type="Pfam" id="PF00116">
    <property type="entry name" value="COX2"/>
    <property type="match status" value="1"/>
</dbReference>
<dbReference type="Pfam" id="PF02790">
    <property type="entry name" value="COX2_TM"/>
    <property type="match status" value="1"/>
</dbReference>
<evidence type="ECO:0000256" key="10">
    <source>
        <dbReference type="PROSITE-ProRule" id="PRU00473"/>
    </source>
</evidence>
<comment type="function">
    <text evidence="12">Subunits I and II form the functional core of the enzyme complex. Electrons originating in cytochrome c are transferred via heme a and Cu(A) to the binuclear center formed by heme a3 and Cu(B).</text>
</comment>
<dbReference type="PANTHER" id="PTHR22888:SF9">
    <property type="entry name" value="CYTOCHROME C OXIDASE SUBUNIT 2"/>
    <property type="match status" value="1"/>
</dbReference>
<keyword evidence="6" id="KW-1278">Translocase</keyword>
<evidence type="ECO:0000259" key="15">
    <source>
        <dbReference type="PROSITE" id="PS50999"/>
    </source>
</evidence>
<comment type="subcellular location">
    <subcellularLocation>
        <location evidence="11">Cell membrane</location>
        <topology evidence="11">Multi-pass membrane protein</topology>
    </subcellularLocation>
    <subcellularLocation>
        <location evidence="1">Membrane</location>
        <topology evidence="1">Multi-pass membrane protein</topology>
    </subcellularLocation>
</comment>
<evidence type="ECO:0000259" key="14">
    <source>
        <dbReference type="PROSITE" id="PS50857"/>
    </source>
</evidence>
<feature type="transmembrane region" description="Helical" evidence="13">
    <location>
        <begin position="92"/>
        <end position="113"/>
    </location>
</feature>
<evidence type="ECO:0000259" key="16">
    <source>
        <dbReference type="PROSITE" id="PS51123"/>
    </source>
</evidence>
<reference evidence="18" key="1">
    <citation type="submission" date="2016-10" db="EMBL/GenBank/DDBJ databases">
        <authorList>
            <person name="Varghese N."/>
            <person name="Submissions S."/>
        </authorList>
    </citation>
    <scope>NUCLEOTIDE SEQUENCE [LARGE SCALE GENOMIC DNA]</scope>
    <source>
        <strain evidence="18">DSM 24740</strain>
    </source>
</reference>
<keyword evidence="12" id="KW-0186">Copper</keyword>
<feature type="transmembrane region" description="Helical" evidence="13">
    <location>
        <begin position="44"/>
        <end position="66"/>
    </location>
</feature>
<feature type="domain" description="OmpA-like" evidence="16">
    <location>
        <begin position="380"/>
        <end position="497"/>
    </location>
</feature>
<dbReference type="InterPro" id="IPR008972">
    <property type="entry name" value="Cupredoxin"/>
</dbReference>
<proteinExistence type="inferred from homology"/>
<comment type="cofactor">
    <cofactor evidence="12">
        <name>Cu cation</name>
        <dbReference type="ChEBI" id="CHEBI:23378"/>
    </cofactor>
    <text evidence="12">Binds a copper A center.</text>
</comment>
<dbReference type="InterPro" id="IPR045187">
    <property type="entry name" value="CcO_II"/>
</dbReference>
<dbReference type="InterPro" id="IPR006665">
    <property type="entry name" value="OmpA-like"/>
</dbReference>
<protein>
    <recommendedName>
        <fullName evidence="12">Cytochrome c oxidase subunit 2</fullName>
        <ecNumber evidence="12">7.1.1.9</ecNumber>
    </recommendedName>
</protein>
<dbReference type="PRINTS" id="PR01021">
    <property type="entry name" value="OMPADOMAIN"/>
</dbReference>
<keyword evidence="5 11" id="KW-0812">Transmembrane</keyword>
<evidence type="ECO:0000256" key="1">
    <source>
        <dbReference type="ARBA" id="ARBA00004141"/>
    </source>
</evidence>
<dbReference type="Gene3D" id="1.10.287.90">
    <property type="match status" value="1"/>
</dbReference>
<dbReference type="STRING" id="478744.SAMN05444359_101459"/>
<name>A0A1H8ZV60_9BACT</name>
<evidence type="ECO:0000256" key="9">
    <source>
        <dbReference type="ARBA" id="ARBA00023136"/>
    </source>
</evidence>
<dbReference type="OrthoDB" id="9781261at2"/>
<evidence type="ECO:0000256" key="7">
    <source>
        <dbReference type="ARBA" id="ARBA00022982"/>
    </source>
</evidence>
<evidence type="ECO:0000256" key="11">
    <source>
        <dbReference type="RuleBase" id="RU000456"/>
    </source>
</evidence>
<evidence type="ECO:0000256" key="5">
    <source>
        <dbReference type="ARBA" id="ARBA00022692"/>
    </source>
</evidence>
<organism evidence="17 18">
    <name type="scientific">Neolewinella agarilytica</name>
    <dbReference type="NCBI Taxonomy" id="478744"/>
    <lineage>
        <taxon>Bacteria</taxon>
        <taxon>Pseudomonadati</taxon>
        <taxon>Bacteroidota</taxon>
        <taxon>Saprospiria</taxon>
        <taxon>Saprospirales</taxon>
        <taxon>Lewinellaceae</taxon>
        <taxon>Neolewinella</taxon>
    </lineage>
</organism>
<evidence type="ECO:0000313" key="17">
    <source>
        <dbReference type="EMBL" id="SEP68322.1"/>
    </source>
</evidence>
<keyword evidence="4 11" id="KW-0679">Respiratory chain</keyword>
<keyword evidence="9 10" id="KW-0472">Membrane</keyword>
<dbReference type="PRINTS" id="PR01166">
    <property type="entry name" value="CYCOXIDASEII"/>
</dbReference>
<dbReference type="GO" id="GO:0004129">
    <property type="term" value="F:cytochrome-c oxidase activity"/>
    <property type="evidence" value="ECO:0007669"/>
    <property type="project" value="UniProtKB-EC"/>
</dbReference>
<evidence type="ECO:0000313" key="18">
    <source>
        <dbReference type="Proteomes" id="UP000199021"/>
    </source>
</evidence>
<keyword evidence="12" id="KW-0479">Metal-binding</keyword>
<dbReference type="Proteomes" id="UP000199021">
    <property type="component" value="Unassembled WGS sequence"/>
</dbReference>
<feature type="transmembrane region" description="Helical" evidence="13">
    <location>
        <begin position="134"/>
        <end position="152"/>
    </location>
</feature>
<dbReference type="GO" id="GO:0005507">
    <property type="term" value="F:copper ion binding"/>
    <property type="evidence" value="ECO:0007669"/>
    <property type="project" value="InterPro"/>
</dbReference>
<comment type="catalytic activity">
    <reaction evidence="12">
        <text>4 Fe(II)-[cytochrome c] + O2 + 8 H(+)(in) = 4 Fe(III)-[cytochrome c] + 2 H2O + 4 H(+)(out)</text>
        <dbReference type="Rhea" id="RHEA:11436"/>
        <dbReference type="Rhea" id="RHEA-COMP:10350"/>
        <dbReference type="Rhea" id="RHEA-COMP:14399"/>
        <dbReference type="ChEBI" id="CHEBI:15377"/>
        <dbReference type="ChEBI" id="CHEBI:15378"/>
        <dbReference type="ChEBI" id="CHEBI:15379"/>
        <dbReference type="ChEBI" id="CHEBI:29033"/>
        <dbReference type="ChEBI" id="CHEBI:29034"/>
        <dbReference type="EC" id="7.1.1.9"/>
    </reaction>
</comment>
<dbReference type="EMBL" id="FOFB01000001">
    <property type="protein sequence ID" value="SEP68322.1"/>
    <property type="molecule type" value="Genomic_DNA"/>
</dbReference>
<evidence type="ECO:0000256" key="13">
    <source>
        <dbReference type="SAM" id="Phobius"/>
    </source>
</evidence>
<dbReference type="RefSeq" id="WP_090165161.1">
    <property type="nucleotide sequence ID" value="NZ_FOFB01000001.1"/>
</dbReference>
<dbReference type="EC" id="7.1.1.9" evidence="12"/>
<keyword evidence="8 13" id="KW-1133">Transmembrane helix</keyword>
<gene>
    <name evidence="17" type="ORF">SAMN05444359_101459</name>
</gene>
<comment type="similarity">
    <text evidence="2 11">Belongs to the cytochrome c oxidase subunit 2 family.</text>
</comment>
<dbReference type="CDD" id="cd07185">
    <property type="entry name" value="OmpA_C-like"/>
    <property type="match status" value="1"/>
</dbReference>
<dbReference type="InterPro" id="IPR011759">
    <property type="entry name" value="Cyt_c_oxidase_su2_TM_dom"/>
</dbReference>
<dbReference type="AlphaFoldDB" id="A0A1H8ZV60"/>
<feature type="domain" description="Cytochrome oxidase subunit II transmembrane region profile" evidence="15">
    <location>
        <begin position="67"/>
        <end position="162"/>
    </location>
</feature>
<dbReference type="InParanoid" id="A0A1H8ZV60"/>
<feature type="domain" description="Cytochrome oxidase subunit II copper A binding" evidence="14">
    <location>
        <begin position="166"/>
        <end position="335"/>
    </location>
</feature>
<dbReference type="CDD" id="cd13919">
    <property type="entry name" value="CuRO_HCO_II_like_5"/>
    <property type="match status" value="1"/>
</dbReference>
<evidence type="ECO:0000256" key="3">
    <source>
        <dbReference type="ARBA" id="ARBA00022448"/>
    </source>
</evidence>
<keyword evidence="18" id="KW-1185">Reference proteome</keyword>
<dbReference type="Gene3D" id="3.30.1330.60">
    <property type="entry name" value="OmpA-like domain"/>
    <property type="match status" value="1"/>
</dbReference>
<dbReference type="SUPFAM" id="SSF81464">
    <property type="entry name" value="Cytochrome c oxidase subunit II-like, transmembrane region"/>
    <property type="match status" value="1"/>
</dbReference>
<evidence type="ECO:0000256" key="12">
    <source>
        <dbReference type="RuleBase" id="RU004024"/>
    </source>
</evidence>
<dbReference type="GO" id="GO:0042773">
    <property type="term" value="P:ATP synthesis coupled electron transport"/>
    <property type="evidence" value="ECO:0007669"/>
    <property type="project" value="TreeGrafter"/>
</dbReference>
<feature type="transmembrane region" description="Helical" evidence="13">
    <location>
        <begin position="5"/>
        <end position="23"/>
    </location>
</feature>
<dbReference type="GO" id="GO:0005886">
    <property type="term" value="C:plasma membrane"/>
    <property type="evidence" value="ECO:0007669"/>
    <property type="project" value="UniProtKB-SubCell"/>
</dbReference>
<evidence type="ECO:0000256" key="4">
    <source>
        <dbReference type="ARBA" id="ARBA00022660"/>
    </source>
</evidence>
<evidence type="ECO:0000256" key="2">
    <source>
        <dbReference type="ARBA" id="ARBA00007866"/>
    </source>
</evidence>